<dbReference type="InterPro" id="IPR024302">
    <property type="entry name" value="SusD-like"/>
</dbReference>
<evidence type="ECO:0000313" key="2">
    <source>
        <dbReference type="EMBL" id="MBO8485054.1"/>
    </source>
</evidence>
<dbReference type="SUPFAM" id="SSF48452">
    <property type="entry name" value="TPR-like"/>
    <property type="match status" value="1"/>
</dbReference>
<dbReference type="PROSITE" id="PS51257">
    <property type="entry name" value="PROKAR_LIPOPROTEIN"/>
    <property type="match status" value="1"/>
</dbReference>
<proteinExistence type="predicted"/>
<dbReference type="InterPro" id="IPR011990">
    <property type="entry name" value="TPR-like_helical_dom_sf"/>
</dbReference>
<keyword evidence="2" id="KW-0449">Lipoprotein</keyword>
<dbReference type="Proteomes" id="UP000823750">
    <property type="component" value="Unassembled WGS sequence"/>
</dbReference>
<comment type="caution">
    <text evidence="2">The sequence shown here is derived from an EMBL/GenBank/DDBJ whole genome shotgun (WGS) entry which is preliminary data.</text>
</comment>
<reference evidence="2" key="2">
    <citation type="journal article" date="2021" name="PeerJ">
        <title>Extensive microbial diversity within the chicken gut microbiome revealed by metagenomics and culture.</title>
        <authorList>
            <person name="Gilroy R."/>
            <person name="Ravi A."/>
            <person name="Getino M."/>
            <person name="Pursley I."/>
            <person name="Horton D.L."/>
            <person name="Alikhan N.F."/>
            <person name="Baker D."/>
            <person name="Gharbi K."/>
            <person name="Hall N."/>
            <person name="Watson M."/>
            <person name="Adriaenssens E.M."/>
            <person name="Foster-Nyarko E."/>
            <person name="Jarju S."/>
            <person name="Secka A."/>
            <person name="Antonio M."/>
            <person name="Oren A."/>
            <person name="Chaudhuri R.R."/>
            <person name="La Ragione R."/>
            <person name="Hildebrand F."/>
            <person name="Pallen M.J."/>
        </authorList>
    </citation>
    <scope>NUCLEOTIDE SEQUENCE</scope>
    <source>
        <strain evidence="2">B2-16538</strain>
    </source>
</reference>
<reference evidence="2" key="1">
    <citation type="submission" date="2020-10" db="EMBL/GenBank/DDBJ databases">
        <authorList>
            <person name="Gilroy R."/>
        </authorList>
    </citation>
    <scope>NUCLEOTIDE SEQUENCE</scope>
    <source>
        <strain evidence="2">B2-16538</strain>
    </source>
</reference>
<dbReference type="AlphaFoldDB" id="A0A9D9J401"/>
<organism evidence="2 3">
    <name type="scientific">Candidatus Cryptobacteroides excrementavium</name>
    <dbReference type="NCBI Taxonomy" id="2840759"/>
    <lineage>
        <taxon>Bacteria</taxon>
        <taxon>Pseudomonadati</taxon>
        <taxon>Bacteroidota</taxon>
        <taxon>Bacteroidia</taxon>
        <taxon>Bacteroidales</taxon>
        <taxon>Candidatus Cryptobacteroides</taxon>
    </lineage>
</organism>
<gene>
    <name evidence="2" type="ORF">IAB78_01335</name>
</gene>
<sequence>MIKNMKRIISALLLLAVLVSAGCTKNFERYNTDPYAVTSADPTILLPTMLDALMYVQQNDSQMIDQMVGTYGGYFTLSNRWQGQNFDTFNQSDDWNAGPYNTPFIDIYTNFFEIEDYTSSSGHFYAIARLIRAAAMMRVADCYGPIPYSQIMDGKMYVAYDSNEDVYLHIIDDLKQAAAILYAYAQENPDSHPIAAQDLIYDGDYALWAKLANSYIMRAAMRTGNQAEFVSAMNSPYGYIETNADNALMNCGVQTCPYNLAASSAWGDLRANASIVDYMNGYSDPRRPEYFTFSSFPGYTTQYVGMPSGKAEFEKNDVAPYSSPNFPASGAGSELPVFVAAESSFLIAEAILKGWVSGNAKDYYEEGIKLSMEQWGVSGTAITSYIADDTSVPDSHTGDPIGFATYNRTTQVKIAWNAAGTQEEQLEQIITQKWIANYPMGLEAWADYRRTGYPELAPSVDDLSNGVVDRIRGARRLSYPYTEKSLNSENYPGAVSLLDGPDNMATDLFWAKKKN</sequence>
<dbReference type="Gene3D" id="1.25.40.390">
    <property type="match status" value="1"/>
</dbReference>
<keyword evidence="1" id="KW-0732">Signal</keyword>
<protein>
    <submittedName>
        <fullName evidence="2">SusD/RagB family nutrient-binding outer membrane lipoprotein</fullName>
    </submittedName>
</protein>
<name>A0A9D9J401_9BACT</name>
<accession>A0A9D9J401</accession>
<feature type="chain" id="PRO_5039130785" evidence="1">
    <location>
        <begin position="22"/>
        <end position="515"/>
    </location>
</feature>
<dbReference type="EMBL" id="JADILX010000023">
    <property type="protein sequence ID" value="MBO8485054.1"/>
    <property type="molecule type" value="Genomic_DNA"/>
</dbReference>
<dbReference type="Pfam" id="PF12741">
    <property type="entry name" value="SusD-like"/>
    <property type="match status" value="1"/>
</dbReference>
<feature type="signal peptide" evidence="1">
    <location>
        <begin position="1"/>
        <end position="21"/>
    </location>
</feature>
<evidence type="ECO:0000256" key="1">
    <source>
        <dbReference type="SAM" id="SignalP"/>
    </source>
</evidence>
<evidence type="ECO:0000313" key="3">
    <source>
        <dbReference type="Proteomes" id="UP000823750"/>
    </source>
</evidence>